<keyword evidence="3" id="KW-1185">Reference proteome</keyword>
<dbReference type="OrthoDB" id="9777090at2"/>
<evidence type="ECO:0000313" key="2">
    <source>
        <dbReference type="EMBL" id="QDU54678.1"/>
    </source>
</evidence>
<dbReference type="EMBL" id="CP036278">
    <property type="protein sequence ID" value="QDU54678.1"/>
    <property type="molecule type" value="Genomic_DNA"/>
</dbReference>
<feature type="domain" description="AB hydrolase-1" evidence="1">
    <location>
        <begin position="82"/>
        <end position="196"/>
    </location>
</feature>
<dbReference type="SUPFAM" id="SSF53474">
    <property type="entry name" value="alpha/beta-Hydrolases"/>
    <property type="match status" value="1"/>
</dbReference>
<dbReference type="GO" id="GO:0016787">
    <property type="term" value="F:hydrolase activity"/>
    <property type="evidence" value="ECO:0007669"/>
    <property type="project" value="UniProtKB-KW"/>
</dbReference>
<dbReference type="RefSeq" id="WP_145245621.1">
    <property type="nucleotide sequence ID" value="NZ_CP036278.1"/>
</dbReference>
<reference evidence="2 3" key="1">
    <citation type="submission" date="2019-02" db="EMBL/GenBank/DDBJ databases">
        <title>Deep-cultivation of Planctomycetes and their phenomic and genomic characterization uncovers novel biology.</title>
        <authorList>
            <person name="Wiegand S."/>
            <person name="Jogler M."/>
            <person name="Boedeker C."/>
            <person name="Pinto D."/>
            <person name="Vollmers J."/>
            <person name="Rivas-Marin E."/>
            <person name="Kohn T."/>
            <person name="Peeters S.H."/>
            <person name="Heuer A."/>
            <person name="Rast P."/>
            <person name="Oberbeckmann S."/>
            <person name="Bunk B."/>
            <person name="Jeske O."/>
            <person name="Meyerdierks A."/>
            <person name="Storesund J.E."/>
            <person name="Kallscheuer N."/>
            <person name="Luecker S."/>
            <person name="Lage O.M."/>
            <person name="Pohl T."/>
            <person name="Merkel B.J."/>
            <person name="Hornburger P."/>
            <person name="Mueller R.-W."/>
            <person name="Bruemmer F."/>
            <person name="Labrenz M."/>
            <person name="Spormann A.M."/>
            <person name="Op den Camp H."/>
            <person name="Overmann J."/>
            <person name="Amann R."/>
            <person name="Jetten M.S.M."/>
            <person name="Mascher T."/>
            <person name="Medema M.H."/>
            <person name="Devos D.P."/>
            <person name="Kaster A.-K."/>
            <person name="Ovreas L."/>
            <person name="Rohde M."/>
            <person name="Galperin M.Y."/>
            <person name="Jogler C."/>
        </authorList>
    </citation>
    <scope>NUCLEOTIDE SEQUENCE [LARGE SCALE GENOMIC DNA]</scope>
    <source>
        <strain evidence="2 3">Pan181</strain>
    </source>
</reference>
<gene>
    <name evidence="2" type="ORF">Pan181_08610</name>
</gene>
<dbReference type="AlphaFoldDB" id="A0A518AIW2"/>
<accession>A0A518AIW2</accession>
<dbReference type="InterPro" id="IPR029058">
    <property type="entry name" value="AB_hydrolase_fold"/>
</dbReference>
<name>A0A518AIW2_9BACT</name>
<dbReference type="Proteomes" id="UP000315750">
    <property type="component" value="Chromosome"/>
</dbReference>
<sequence length="282" mass="31170">MSLKSKLATIGWRIGRLVLIAYLLVVLLMTFLETWLVYPAPSAEEGDWTAALYEHEDVWIESAGDVKLHGWLFEHPNPKHYLLYCHGNGELVCHNADLMNFLRDDLEATVLIFDYRGYGKSEGSPYEAGVVADGQAAHRWLADYAGIETNQVVVMGCSLGGGVAVASAAELGAKALVLQSTFGRMVDTAAKLHPWLPVRLVMKNRYDSIGRIANYNGPLLQSHGTEDDLIPIEQGRQLFDASKATQKEWYEYSGGHTSGVPITYYPVLKRFLNGLAAPESEP</sequence>
<proteinExistence type="predicted"/>
<dbReference type="Gene3D" id="3.40.50.1820">
    <property type="entry name" value="alpha/beta hydrolase"/>
    <property type="match status" value="1"/>
</dbReference>
<keyword evidence="2" id="KW-0378">Hydrolase</keyword>
<dbReference type="PANTHER" id="PTHR12277">
    <property type="entry name" value="ALPHA/BETA HYDROLASE DOMAIN-CONTAINING PROTEIN"/>
    <property type="match status" value="1"/>
</dbReference>
<organism evidence="2 3">
    <name type="scientific">Aeoliella mucimassa</name>
    <dbReference type="NCBI Taxonomy" id="2527972"/>
    <lineage>
        <taxon>Bacteria</taxon>
        <taxon>Pseudomonadati</taxon>
        <taxon>Planctomycetota</taxon>
        <taxon>Planctomycetia</taxon>
        <taxon>Pirellulales</taxon>
        <taxon>Lacipirellulaceae</taxon>
        <taxon>Aeoliella</taxon>
    </lineage>
</organism>
<protein>
    <submittedName>
        <fullName evidence="2">Alpha/beta hydrolase family protein</fullName>
    </submittedName>
</protein>
<evidence type="ECO:0000259" key="1">
    <source>
        <dbReference type="Pfam" id="PF00561"/>
    </source>
</evidence>
<dbReference type="Pfam" id="PF00561">
    <property type="entry name" value="Abhydrolase_1"/>
    <property type="match status" value="1"/>
</dbReference>
<dbReference type="KEGG" id="amuc:Pan181_08610"/>
<evidence type="ECO:0000313" key="3">
    <source>
        <dbReference type="Proteomes" id="UP000315750"/>
    </source>
</evidence>
<dbReference type="InterPro" id="IPR000073">
    <property type="entry name" value="AB_hydrolase_1"/>
</dbReference>
<dbReference type="PANTHER" id="PTHR12277:SF81">
    <property type="entry name" value="PROTEIN ABHD13"/>
    <property type="match status" value="1"/>
</dbReference>